<evidence type="ECO:0000313" key="8">
    <source>
        <dbReference type="EMBL" id="OQE20976.1"/>
    </source>
</evidence>
<dbReference type="FunFam" id="3.30.559.30:FF:000002">
    <property type="entry name" value="Nonribosomal peptide synthase Pes1"/>
    <property type="match status" value="1"/>
</dbReference>
<dbReference type="InterPro" id="IPR010071">
    <property type="entry name" value="AA_adenyl_dom"/>
</dbReference>
<evidence type="ECO:0000256" key="1">
    <source>
        <dbReference type="ARBA" id="ARBA00022450"/>
    </source>
</evidence>
<feature type="domain" description="Carrier" evidence="7">
    <location>
        <begin position="1058"/>
        <end position="1134"/>
    </location>
</feature>
<proteinExistence type="inferred from homology"/>
<dbReference type="CDD" id="cd05918">
    <property type="entry name" value="A_NRPS_SidN3_like"/>
    <property type="match status" value="4"/>
</dbReference>
<dbReference type="PROSITE" id="PS50075">
    <property type="entry name" value="CARRIER"/>
    <property type="match status" value="4"/>
</dbReference>
<evidence type="ECO:0000256" key="3">
    <source>
        <dbReference type="ARBA" id="ARBA00022598"/>
    </source>
</evidence>
<feature type="domain" description="Carrier" evidence="7">
    <location>
        <begin position="3695"/>
        <end position="3771"/>
    </location>
</feature>
<dbReference type="InterPro" id="IPR009081">
    <property type="entry name" value="PP-bd_ACP"/>
</dbReference>
<sequence length="5325" mass="589104">MHTITIGDSGPNGDNGVFPRELDQRNAHHAEAASGSAEASGIVGEKEGVCNLKASTYISVPKEPLSSRSRDFNDEISSEVAAQCHCSIEELEDVYACTALQEGMMALTFKDSSAYTIEHEYHLPPGMDLNRLYEAWNDTAQANPILRTRIVPTTQRGCTQAVVRGTIPWQVESEDDGMPSTTSKVTWQTGKPLAYFFLNITRYTLTVVIHHSVCDDWSMALLLRQANAAYRGEKLVSRPFRPLVEYVQSTRAQADAFWEAEFRDAHLAPMKAFPPLPTTGYVPRPTSRLERTCDIKSCTNDAFTANTKLRLAWAVLQSLYTGSDDILFGAVNAGRGVPVPGVQELCGPALASIPVRIQLCPQNTIAEALSAVQGRWAATMDFEHVGLQNLLHLGQGPEAACQFQTLLSVEPRDGHKIPSLFSQHRSVQKTYDLYSLILRCRPLTGGMWIEARFDPNVIDGRQIKRILTQFTHIYEQIEKEPHRAISDIDPVSPEDREELTRWNVPPVAPIGPSCVHDLIQQRTLQSPHASAISSWDGDLSYQTLDNLSSALAAHLLQHSVGSGYYVPLCLEKSKWTAVAMLGVMKAGAAFVLLDPAYPVPRLQVMIQAIKATLIVASEQHTQVVSQLGVPTILNVDTLDLEKENDNGFRSPSPVMPTGPVYATFTSGSTGTPKGVIVNHSGYVASALAHGGPYSFTPKSRVLQFASPAFDSCIIEHLTTLMFGGCVCIPSAANCHSNLEKAISDFAVNVACLTPTVTRIVQPDNLPTLEVLVFVGEAVLASDVSRWEPFVQVRNAYGPAECSAVFSVQPRLQHHDPANIGFATGSVGWVVDPQNHERLMPVGCPGELLIEGLTVGNGYLSNPDQTAQVFIEAPSWRSHLGATPTLRVYKTGDLVQCAGDGSFRYLGRKDNQVKLHGQRLELADIEHHLRDAFPQASQTVAEILRLPENDRSDQKDQRPEALVIAFVCLPSTETPREKDMQKGLIFPPNDEFRASCGMAESHLSDALPSFMVPGVFLPLSHMPLTPSGKTDRRNLRKLAEQLSWDEMQAYRVSQVQPQLPSSSCEEKLQQIWAQTLNQPLDKISVNESFFRLGGDSVSAMQMAASCQSAGFNIVVADIFRFPSILKLSQKIQESSSQSSPSPSFDEDLSDTWIELSPIQQLFFEYVPEGHNKFTQEFLLRISRPTSASKIQKAVQTITARHSMLQARFEQQENDEWAQIVDREAKDRLQFRKHWLRSIEDQEGVQKIFSDSQNKLDIKKGTLIIIDFIETESQEQYLGLMAHHLVMDLVSWRVLLQDLEDILTAGHPLQPASISFQQWCRLQKDYVQEFLDPEQALAASIPAPPLTYWGPPASWIGNTWGDTVQRSIVISKDATQAIFGPANDAFHTRPVEIIHTAVLYAFSRIFDNRPTPTVFSEGHGREPWDPRIDVSRTVGWFTTIAPLFVKAKKDQHVTELLKLIKDGRRDIPRNGWAYFASRYLHPEGMNFCQGHSPMEILFNYTGLFQQLERPGALLQLASVPDQGLVPMPPDLPRFALVDITATVMHGRLNLSFVHNKKTKHQDRLQKWIDKSLETLEELPKLLQQDQQLTISNFPLLALTTDDQLRDLLHQISGQLDVSPSMIQDIYPCSPIQLGMWLSQVKNPDMYWSHIRWSVHALLATSASVDVDKVKQAWQQVVDRHPILRTVFTDSTGEHSHPVQVVMKPAPANIQVVSESETIDEFQNLSTPDQPLFTHRHGNKKGQPPHQLNLAVQPGGGVSCELVIHHMLVDGVTGQTLLSDFHRAYHGQLGNAPPGLYRTYLEYLQGHRQSGSEEYWKQYLDGVYPCLFPSLGSKTEGAKPPALKLLPFSFDFGRHLRSFGQYHGITISSLLQVAWGVVLRVYTGSDSVCFGYLNSCRDIPMRDAREICGPMINLLVCRLFLADDISVLSTLMDNQDAYARSIDHQHCSLAEVMHSLNLAGQPLFNTAMSLQKEAADPMPGHPPQITLESGRGIDFTEYALTVNVTTGENNIHGDLTYWSNAVDDSQAELIADTLYHVVLQLMDPANTRLSHLNFFSGKNKSRISELCGDVPNAVESCIHSDIERNSQANPERCAVSACDGSFTYGELNRISSYIALHLSHFDVGPDVFVPICFEKSRWVVVALLAVLKAGGAFILLDPAYPAERLQKMIQDDFQCPVILTSRRFAGLAAGIVPKTIVVQDIEPESFSNHQSATKTSTLVSPRSAAYAMFTSGSTGKPKASIIEHQSFRSAAEAHHQLLRLDEHSRVLQFASYAFDASIVEILTTLLTGGCICIPSESDRHANLAEAIRELNVNWALLTPSVARIIDPKKVATLKSLVLGGEGMSDDDVRRWSPYLFLMNAYGPSECSVIATAQTSAQSLASDTANIGYSAGGVSWVVNSQEPNNLMPVGAVGELVIEGPIVGRGYVNRPDHMAAAFLPYPAWLQEIRGRQNGTLYRTGDLVRLLSDGSIRYIGRKDRQVKLRGQRIELNEIEYHVQQCFSGSTPEVFADIVTLPNSDKSYLVASVVQPPHNGKDHAFEDTVEKTRANLEQQVPSFLIPSAFFSVNEVPRLVNGKVNRRRLQQKALQDMQQQLDQSETSRALKNTKNMTTEEKLLQSLWAQVLERPIETVGQEDNFFRLGGDSIAVMKLASTAASQGLKLAVPDVFLHPKLEDLARLYSLPPKAEPPLPKPESREDDQIAPFSLLPPDELVEVQTKAMAQCGVSMEQIEDIYPCTALQIGLAALTAERPGSYIANHRFHLAQNTDLDRLRWAWEKVSATNAILRTRLIETDLGCLQVVLRDDKLHWITEVTKSDQKLTWELLFGQPLAQFEIISGPSHLPEQFDLMVTLHHAVYDAWSLPLLLQRAQIAYHDSESPALNSIPFQKLIKYSMAQARGAENFWTAEFNDLNAEPFPPLPSSSYRPNASERMQVHIQTGPLVDEWISRSTAIRLAWAIVQSQYQSSDDLVFGVVSPGRSAPVRGIETMAAPTIATIPLRVLLDRDVTVSQALADLQERAMQRIPFEQVGLSHIASLGANAVRACSFQTLLVEGRGGVDNAPTNMDIFKPVDTCYEDGASNTYALQVTIILKQNELTVEAAFDGVVLPKWQMQCMLNQFGHILQQVHRHPQHLVREILTLNSQDVQRLRSWNAEIPPLSKMAVIDAIRQHCISQPLAPAICAWDGNLSYENLNVMSDNLVPSLISHGVGPNTFIPIYLDRSRWTIIAVVAVLKTGAAFVLLDTLHPQGRLRTVCEEIKAPLVVTSKELQDIALSLLPNVVVVDEKINTQPFLEGDLPRHDPHHALYAVFTSGSTGKPKGAVVENGSFATMAVPYAEKVGLHSNSRVLHFASYAFDVSILEILGTLFVGACVCVLSESERRDHLASAVTRLQPSHVIFTPSVLRAVTPDDLSSVSTIMLIGEPVRTSDVQLWAPRVHLLNTYGPAECTVVFTMRPSIQADSQAANIGFSIAGAGWVTDPRDPSRLVPLGAVGELLLQGPLVGRGYLNNEEQTAAAFIPNLPWTQDVGLPTDGRNTRLYRTGDLVRYESDGSLCFVGRGDFQVKLRGQRFELGEVEKQVQEAFDEDLEDVVAQIVTPAAAVQSPCLVVFIVPKDGLTASAPKSSPIPGLDVIAPPKFKEKVANAQHKLGNVLPDYMLPTAFVPLRKMPQTIGGKLNRSHLLLSVAAISREQLVTSFAPKSPGKRATATEAERTLQNIWSRALGIPADQIGVEDSFFRLGGDSISALQATSQARAVGIDHSVGDLFRWRTILQVAKHHAQSPELDRSKNPNVEAVYPCTPAQRGILLNQMRNDTNYVTHFIWEVNDLLPSQQDGPAVDINRLASAWKQVVAWHAALRAAFQPDFTKDSQFEQVIFRNVEPPMVVLHVGVHDDQPGVPPAFNTSCATVTRHDGQAVPHQFTICITPSGRVVCRLDINHVIIDAMSLAILQRDLCRAYSEPTKGGTPNDAYQKYVTFVQEQPREEAVEYWRSYLEDMQPVSLPAPRATTEDVCPESLDLLEITLSHRGADLETFCRSTDWTAPNLLYLAWALTLSAFTGADDVCFGTFTSGRMIPIPHLDEEVGQFSNMSICRIRLASQLTLDQIALSLQQNYSAVLSYQTFPLADIATAAGVTMEDLASTAVNVQYATSTDPSKQDKRPSLNLTPLHGLDPIPQDIMMYAEFQEDGQIQVAMTYRPSRVSPSLASQLAEYFDLAVSTIISHQHNTLQDLCLLSVRDRQRLRQWNPRIPQPTRLCVHEAIQQKAQEHPSHLAVSGSNGNMTYKELDQLSSQLALLLIERGISKAQLIPLCFEKSGWVIVAMLGVMKAGGTIVPLDPTQPITRLQDICRRTKASLIVSSTTQAPLARELADEVMELGEKRMPRGWCTQYGDDRHSHVVPTVNPEQAAYILFTSGTTGSPKGVMVSHLAYTHAAKAQIGAFSLEKSSRVLQVSSLAFDVSLMEILTTLIAGATVCVISEPEQSQMMLEGICPFTVSHAFLTPSLASSLDSSKASSWVQTVGLQGEPMSTTHIAQWGENCHLLNAYGPTECAVINTVSPGLLPGDDARNIGRAIGIHCWVVDQHDHNRLLPLGAIGELLLSGPSVGDGYLNDQARTAQAFILGPKWLQDVNPEQPPHTRLYKTGDLVRFEISDGSLRFEGRKDRQIKIRGQRVELEDIEHHTWRCFPGAREAVAEQVMISEQSDTNDVLPSVVPRLVACIWVRSDDLTATAENPKAQDMSDQDLLRIPDEEFHSNAAATLRDLRNCLPGYMVPDLFIPISQMPRTASGKMDRTKLRQIIRTIPPEEWRLYSTVQGTRRAVESDIASKFHKILTRLLNVPLEAVGTNDSFLHFGGDSILAMKIAATSRAEGLEISSHDILRHPTISEWADIVDSHRGTGSFSRQYSPYSLVTDAERIGILSSFSSEYGSLDPNNVEDILPALDFQKFYITHSSPVYTAHVFPAELDIDRLRSACMRVMSHHSILRTVFASFEERLFQIILREVEPAFEVIVCDDPEPYIIQESQRQRETFTAQGSMPVGFTVVTNDSREKFVFVVSISHAQYDGSSLPFLWDAIATAYQGHVLPKTVQFKDVVYNRLSDDNTEAFSFWSNYLQNTPAPALDPLGITDIPLSTKNDTSARREINHPTLLPDTTVSTLVKAAFSWVLSVHVATSDIVLGQVVHGRGAPLPDVDKALGPCINLLPVRININPEWTVEDLVRYVQNQQLETFPYDYVSFENIVERCTNWPAGSKLGCLVHHQGMETAEPFEMGGLRSSSSSSWASSKLAQGQLGVISMERGPCVDIMIAAAEDTMDHPTADRLAEKLAKTIELFSSCPSSSLAALG</sequence>
<dbReference type="SMART" id="SM00823">
    <property type="entry name" value="PKS_PP"/>
    <property type="match status" value="4"/>
</dbReference>
<reference evidence="9" key="1">
    <citation type="journal article" date="2017" name="Nat. Microbiol.">
        <title>Global analysis of biosynthetic gene clusters reveals vast potential of secondary metabolite production in Penicillium species.</title>
        <authorList>
            <person name="Nielsen J.C."/>
            <person name="Grijseels S."/>
            <person name="Prigent S."/>
            <person name="Ji B."/>
            <person name="Dainat J."/>
            <person name="Nielsen K.F."/>
            <person name="Frisvad J.C."/>
            <person name="Workman M."/>
            <person name="Nielsen J."/>
        </authorList>
    </citation>
    <scope>NUCLEOTIDE SEQUENCE [LARGE SCALE GENOMIC DNA]</scope>
    <source>
        <strain evidence="9">IBT 14082</strain>
    </source>
</reference>
<dbReference type="InterPro" id="IPR042099">
    <property type="entry name" value="ANL_N_sf"/>
</dbReference>
<feature type="domain" description="Carrier" evidence="7">
    <location>
        <begin position="2602"/>
        <end position="2678"/>
    </location>
</feature>
<dbReference type="Gene3D" id="1.10.1200.10">
    <property type="entry name" value="ACP-like"/>
    <property type="match status" value="4"/>
</dbReference>
<dbReference type="OrthoDB" id="416786at2759"/>
<dbReference type="Gene3D" id="3.30.559.10">
    <property type="entry name" value="Chloramphenicol acetyltransferase-like domain"/>
    <property type="match status" value="6"/>
</dbReference>
<dbReference type="CDD" id="cd19542">
    <property type="entry name" value="CT_NRPS-like"/>
    <property type="match status" value="3"/>
</dbReference>
<dbReference type="GO" id="GO:0016874">
    <property type="term" value="F:ligase activity"/>
    <property type="evidence" value="ECO:0007669"/>
    <property type="project" value="UniProtKB-KW"/>
</dbReference>
<dbReference type="CDD" id="cd19545">
    <property type="entry name" value="FUM14_C_NRPS-like"/>
    <property type="match status" value="2"/>
</dbReference>
<dbReference type="PANTHER" id="PTHR45527">
    <property type="entry name" value="NONRIBOSOMAL PEPTIDE SYNTHETASE"/>
    <property type="match status" value="1"/>
</dbReference>
<dbReference type="FunFam" id="3.30.559.30:FF:000003">
    <property type="entry name" value="Nonribosomal peptide synthase SidD"/>
    <property type="match status" value="2"/>
</dbReference>
<dbReference type="Gene3D" id="3.40.50.12780">
    <property type="entry name" value="N-terminal domain of ligase-like"/>
    <property type="match status" value="3"/>
</dbReference>
<keyword evidence="3" id="KW-0436">Ligase</keyword>
<evidence type="ECO:0000313" key="9">
    <source>
        <dbReference type="Proteomes" id="UP000191342"/>
    </source>
</evidence>
<feature type="region of interest" description="Disordered" evidence="6">
    <location>
        <begin position="1"/>
        <end position="20"/>
    </location>
</feature>
<dbReference type="Gene3D" id="3.30.300.30">
    <property type="match status" value="4"/>
</dbReference>
<dbReference type="InterPro" id="IPR006162">
    <property type="entry name" value="Ppantetheine_attach_site"/>
</dbReference>
<dbReference type="Gene3D" id="3.40.50.980">
    <property type="match status" value="2"/>
</dbReference>
<dbReference type="PROSITE" id="PS00455">
    <property type="entry name" value="AMP_BINDING"/>
    <property type="match status" value="1"/>
</dbReference>
<dbReference type="Gene3D" id="2.30.38.10">
    <property type="entry name" value="Luciferase, Domain 3"/>
    <property type="match status" value="1"/>
</dbReference>
<dbReference type="InterPro" id="IPR020806">
    <property type="entry name" value="PKS_PP-bd"/>
</dbReference>
<dbReference type="Pfam" id="PF00501">
    <property type="entry name" value="AMP-binding"/>
    <property type="match status" value="4"/>
</dbReference>
<dbReference type="PROSITE" id="PS00012">
    <property type="entry name" value="PHOSPHOPANTETHEINE"/>
    <property type="match status" value="2"/>
</dbReference>
<dbReference type="InterPro" id="IPR020845">
    <property type="entry name" value="AMP-binding_CS"/>
</dbReference>
<dbReference type="Gene3D" id="3.30.559.30">
    <property type="entry name" value="Nonribosomal peptide synthetase, condensation domain"/>
    <property type="match status" value="6"/>
</dbReference>
<evidence type="ECO:0000256" key="4">
    <source>
        <dbReference type="ARBA" id="ARBA00022737"/>
    </source>
</evidence>
<dbReference type="Pfam" id="PF00550">
    <property type="entry name" value="PP-binding"/>
    <property type="match status" value="4"/>
</dbReference>
<dbReference type="Pfam" id="PF00668">
    <property type="entry name" value="Condensation"/>
    <property type="match status" value="6"/>
</dbReference>
<dbReference type="FunFam" id="3.30.559.10:FF:000016">
    <property type="entry name" value="Nonribosomal peptide synthase Pes1"/>
    <property type="match status" value="1"/>
</dbReference>
<keyword evidence="9" id="KW-1185">Reference proteome</keyword>
<evidence type="ECO:0000259" key="7">
    <source>
        <dbReference type="PROSITE" id="PS50075"/>
    </source>
</evidence>
<keyword evidence="2" id="KW-0597">Phosphoprotein</keyword>
<dbReference type="NCBIfam" id="TIGR01733">
    <property type="entry name" value="AA-adenyl-dom"/>
    <property type="match status" value="4"/>
</dbReference>
<accession>A0A1V6T443</accession>
<evidence type="ECO:0000256" key="5">
    <source>
        <dbReference type="ARBA" id="ARBA00029454"/>
    </source>
</evidence>
<comment type="similarity">
    <text evidence="5">Belongs to the NRP synthetase family.</text>
</comment>
<dbReference type="InterPro" id="IPR036736">
    <property type="entry name" value="ACP-like_sf"/>
</dbReference>
<dbReference type="GO" id="GO:0005737">
    <property type="term" value="C:cytoplasm"/>
    <property type="evidence" value="ECO:0007669"/>
    <property type="project" value="TreeGrafter"/>
</dbReference>
<evidence type="ECO:0000256" key="6">
    <source>
        <dbReference type="SAM" id="MobiDB-lite"/>
    </source>
</evidence>
<dbReference type="STRING" id="254877.A0A1V6T443"/>
<dbReference type="GO" id="GO:0044550">
    <property type="term" value="P:secondary metabolite biosynthetic process"/>
    <property type="evidence" value="ECO:0007669"/>
    <property type="project" value="TreeGrafter"/>
</dbReference>
<dbReference type="NCBIfam" id="NF003417">
    <property type="entry name" value="PRK04813.1"/>
    <property type="match status" value="4"/>
</dbReference>
<protein>
    <recommendedName>
        <fullName evidence="7">Carrier domain-containing protein</fullName>
    </recommendedName>
</protein>
<evidence type="ECO:0000256" key="2">
    <source>
        <dbReference type="ARBA" id="ARBA00022553"/>
    </source>
</evidence>
<dbReference type="FunFam" id="1.10.1200.10:FF:000005">
    <property type="entry name" value="Nonribosomal peptide synthetase 1"/>
    <property type="match status" value="2"/>
</dbReference>
<name>A0A1V6T443_9EURO</name>
<dbReference type="SUPFAM" id="SSF56801">
    <property type="entry name" value="Acetyl-CoA synthetase-like"/>
    <property type="match status" value="4"/>
</dbReference>
<dbReference type="SUPFAM" id="SSF47336">
    <property type="entry name" value="ACP-like"/>
    <property type="match status" value="4"/>
</dbReference>
<dbReference type="SUPFAM" id="SSF52777">
    <property type="entry name" value="CoA-dependent acyltransferases"/>
    <property type="match status" value="12"/>
</dbReference>
<dbReference type="Proteomes" id="UP000191342">
    <property type="component" value="Unassembled WGS sequence"/>
</dbReference>
<dbReference type="GO" id="GO:0031177">
    <property type="term" value="F:phosphopantetheine binding"/>
    <property type="evidence" value="ECO:0007669"/>
    <property type="project" value="InterPro"/>
</dbReference>
<dbReference type="InterPro" id="IPR001242">
    <property type="entry name" value="Condensation_dom"/>
</dbReference>
<keyword evidence="4" id="KW-0677">Repeat</keyword>
<feature type="domain" description="Carrier" evidence="7">
    <location>
        <begin position="4806"/>
        <end position="4879"/>
    </location>
</feature>
<dbReference type="InterPro" id="IPR000873">
    <property type="entry name" value="AMP-dep_synth/lig_dom"/>
</dbReference>
<comment type="caution">
    <text evidence="8">The sequence shown here is derived from an EMBL/GenBank/DDBJ whole genome shotgun (WGS) entry which is preliminary data.</text>
</comment>
<organism evidence="8 9">
    <name type="scientific">Penicillium flavigenum</name>
    <dbReference type="NCBI Taxonomy" id="254877"/>
    <lineage>
        <taxon>Eukaryota</taxon>
        <taxon>Fungi</taxon>
        <taxon>Dikarya</taxon>
        <taxon>Ascomycota</taxon>
        <taxon>Pezizomycotina</taxon>
        <taxon>Eurotiomycetes</taxon>
        <taxon>Eurotiomycetidae</taxon>
        <taxon>Eurotiales</taxon>
        <taxon>Aspergillaceae</taxon>
        <taxon>Penicillium</taxon>
    </lineage>
</organism>
<dbReference type="EMBL" id="MLQL01000015">
    <property type="protein sequence ID" value="OQE20976.1"/>
    <property type="molecule type" value="Genomic_DNA"/>
</dbReference>
<gene>
    <name evidence="8" type="ORF">PENFLA_c015G04071</name>
</gene>
<dbReference type="InterPro" id="IPR045851">
    <property type="entry name" value="AMP-bd_C_sf"/>
</dbReference>
<dbReference type="FunFam" id="3.40.50.12780:FF:000014">
    <property type="entry name" value="Nonribosomal peptide synthetase 1"/>
    <property type="match status" value="3"/>
</dbReference>
<dbReference type="GO" id="GO:0043041">
    <property type="term" value="P:amino acid activation for nonribosomal peptide biosynthetic process"/>
    <property type="evidence" value="ECO:0007669"/>
    <property type="project" value="TreeGrafter"/>
</dbReference>
<keyword evidence="1" id="KW-0596">Phosphopantetheine</keyword>
<dbReference type="FunFam" id="3.30.300.30:FF:000015">
    <property type="entry name" value="Nonribosomal peptide synthase SidD"/>
    <property type="match status" value="4"/>
</dbReference>
<dbReference type="CDD" id="cd19534">
    <property type="entry name" value="E_NRPS"/>
    <property type="match status" value="1"/>
</dbReference>
<dbReference type="InterPro" id="IPR023213">
    <property type="entry name" value="CAT-like_dom_sf"/>
</dbReference>
<dbReference type="PANTHER" id="PTHR45527:SF16">
    <property type="entry name" value="NONRIBOSOMAL PEPTIDE SYNTHASE ATNA-RELATED"/>
    <property type="match status" value="1"/>
</dbReference>